<organism evidence="1 2">
    <name type="scientific">Babesia caballi</name>
    <dbReference type="NCBI Taxonomy" id="5871"/>
    <lineage>
        <taxon>Eukaryota</taxon>
        <taxon>Sar</taxon>
        <taxon>Alveolata</taxon>
        <taxon>Apicomplexa</taxon>
        <taxon>Aconoidasida</taxon>
        <taxon>Piroplasmida</taxon>
        <taxon>Babesiidae</taxon>
        <taxon>Babesia</taxon>
    </lineage>
</organism>
<accession>A0AAV4LPH1</accession>
<dbReference type="RefSeq" id="XP_067713786.1">
    <property type="nucleotide sequence ID" value="XM_067857685.1"/>
</dbReference>
<dbReference type="GeneID" id="94193198"/>
<reference evidence="1 2" key="1">
    <citation type="submission" date="2021-06" db="EMBL/GenBank/DDBJ databases">
        <title>Genome sequence of Babesia caballi.</title>
        <authorList>
            <person name="Yamagishi J."/>
            <person name="Kidaka T."/>
            <person name="Ochi A."/>
        </authorList>
    </citation>
    <scope>NUCLEOTIDE SEQUENCE [LARGE SCALE GENOMIC DNA]</scope>
    <source>
        <strain evidence="1">USDA-D6B2</strain>
    </source>
</reference>
<dbReference type="EMBL" id="BPLF01000001">
    <property type="protein sequence ID" value="GIX61715.1"/>
    <property type="molecule type" value="Genomic_DNA"/>
</dbReference>
<evidence type="ECO:0000313" key="2">
    <source>
        <dbReference type="Proteomes" id="UP001497744"/>
    </source>
</evidence>
<evidence type="ECO:0000313" key="1">
    <source>
        <dbReference type="EMBL" id="GIX61715.1"/>
    </source>
</evidence>
<name>A0AAV4LPH1_BABCB</name>
<protein>
    <submittedName>
        <fullName evidence="1">Adhesion and penetration protein autotransporter</fullName>
    </submittedName>
</protein>
<dbReference type="AlphaFoldDB" id="A0AAV4LPH1"/>
<comment type="caution">
    <text evidence="1">The sequence shown here is derived from an EMBL/GenBank/DDBJ whole genome shotgun (WGS) entry which is preliminary data.</text>
</comment>
<gene>
    <name evidence="1" type="ORF">BcabD6B2_11500</name>
</gene>
<dbReference type="Proteomes" id="UP001497744">
    <property type="component" value="Unassembled WGS sequence"/>
</dbReference>
<proteinExistence type="predicted"/>
<sequence length="342" mass="39182">MQMAHSCVDLWQDGPHGEAARAEEALQAHEYQLQQRRHHDEPTHGAVRAYVVENEYVVRERVLLQHEQVERHVEAAEHEQYDRGHAERIALAAPRVEQDLRDPAQEAEVVTVKQREPLLRGLPPLANLNRVVRAPNQDQKVVVHHDQQKHLDKEHEAQDEEAVHEGNTVEDQHEDLKYLLERQHAERDDAQALSLRPFVCAPQLRAEQKDLQQRLDDECRRETVHERIAVEGVAFLAAKGDGNAAVGRFQSALYCIHQFIGAYRVHCVRRRIWQQGGVSGGDWRHFSHTECWLRSVCVPGVENVHSRIVGLGNVLIVLQHVALYASDIIAFQLMQRDLLPMG</sequence>
<keyword evidence="2" id="KW-1185">Reference proteome</keyword>